<dbReference type="AlphaFoldDB" id="A0A6P5EK41"/>
<evidence type="ECO:0000256" key="3">
    <source>
        <dbReference type="ARBA" id="ARBA00061659"/>
    </source>
</evidence>
<dbReference type="Pfam" id="PF14432">
    <property type="entry name" value="DYW_deaminase"/>
    <property type="match status" value="1"/>
</dbReference>
<comment type="similarity">
    <text evidence="3">Belongs to the PPR family. PCMP-E subfamily.</text>
</comment>
<reference evidence="6" key="1">
    <citation type="journal article" date="2015" name="Nat. Genet.">
        <title>The pineapple genome and the evolution of CAM photosynthesis.</title>
        <authorList>
            <person name="Ming R."/>
            <person name="VanBuren R."/>
            <person name="Wai C.M."/>
            <person name="Tang H."/>
            <person name="Schatz M.C."/>
            <person name="Bowers J.E."/>
            <person name="Lyons E."/>
            <person name="Wang M.L."/>
            <person name="Chen J."/>
            <person name="Biggers E."/>
            <person name="Zhang J."/>
            <person name="Huang L."/>
            <person name="Zhang L."/>
            <person name="Miao W."/>
            <person name="Zhang J."/>
            <person name="Ye Z."/>
            <person name="Miao C."/>
            <person name="Lin Z."/>
            <person name="Wang H."/>
            <person name="Zhou H."/>
            <person name="Yim W.C."/>
            <person name="Priest H.D."/>
            <person name="Zheng C."/>
            <person name="Woodhouse M."/>
            <person name="Edger P.P."/>
            <person name="Guyot R."/>
            <person name="Guo H.B."/>
            <person name="Guo H."/>
            <person name="Zheng G."/>
            <person name="Singh R."/>
            <person name="Sharma A."/>
            <person name="Min X."/>
            <person name="Zheng Y."/>
            <person name="Lee H."/>
            <person name="Gurtowski J."/>
            <person name="Sedlazeck F.J."/>
            <person name="Harkess A."/>
            <person name="McKain M.R."/>
            <person name="Liao Z."/>
            <person name="Fang J."/>
            <person name="Liu J."/>
            <person name="Zhang X."/>
            <person name="Zhang Q."/>
            <person name="Hu W."/>
            <person name="Qin Y."/>
            <person name="Wang K."/>
            <person name="Chen L.Y."/>
            <person name="Shirley N."/>
            <person name="Lin Y.R."/>
            <person name="Liu L.Y."/>
            <person name="Hernandez A.G."/>
            <person name="Wright C.L."/>
            <person name="Bulone V."/>
            <person name="Tuskan G.A."/>
            <person name="Heath K."/>
            <person name="Zee F."/>
            <person name="Moore P.H."/>
            <person name="Sunkar R."/>
            <person name="Leebens-Mack J.H."/>
            <person name="Mockler T."/>
            <person name="Bennetzen J.L."/>
            <person name="Freeling M."/>
            <person name="Sankoff D."/>
            <person name="Paterson A.H."/>
            <person name="Zhu X."/>
            <person name="Yang X."/>
            <person name="Smith J.A."/>
            <person name="Cushman J.C."/>
            <person name="Paull R.E."/>
            <person name="Yu Q."/>
        </authorList>
    </citation>
    <scope>NUCLEOTIDE SEQUENCE [LARGE SCALE GENOMIC DNA]</scope>
    <source>
        <strain evidence="6">cv. F153</strain>
    </source>
</reference>
<proteinExistence type="inferred from homology"/>
<feature type="repeat" description="PPR" evidence="4">
    <location>
        <begin position="75"/>
        <end position="105"/>
    </location>
</feature>
<dbReference type="FunFam" id="1.25.40.10:FF:000205">
    <property type="entry name" value="Pentatricopeptide repeat-containing protein, mitochondrial"/>
    <property type="match status" value="1"/>
</dbReference>
<dbReference type="GO" id="GO:0003723">
    <property type="term" value="F:RNA binding"/>
    <property type="evidence" value="ECO:0007669"/>
    <property type="project" value="InterPro"/>
</dbReference>
<dbReference type="Pfam" id="PF01535">
    <property type="entry name" value="PPR"/>
    <property type="match status" value="8"/>
</dbReference>
<dbReference type="GeneID" id="109705523"/>
<dbReference type="NCBIfam" id="TIGR00756">
    <property type="entry name" value="PPR"/>
    <property type="match status" value="7"/>
</dbReference>
<evidence type="ECO:0000313" key="7">
    <source>
        <dbReference type="RefSeq" id="XP_020081848.1"/>
    </source>
</evidence>
<dbReference type="InterPro" id="IPR011990">
    <property type="entry name" value="TPR-like_helical_dom_sf"/>
</dbReference>
<evidence type="ECO:0000313" key="6">
    <source>
        <dbReference type="Proteomes" id="UP000515123"/>
    </source>
</evidence>
<dbReference type="InterPro" id="IPR046960">
    <property type="entry name" value="PPR_At4g14850-like_plant"/>
</dbReference>
<feature type="domain" description="DYW" evidence="5">
    <location>
        <begin position="897"/>
        <end position="989"/>
    </location>
</feature>
<protein>
    <submittedName>
        <fullName evidence="7 8">Pentatricopeptide repeat-containing protein At4g33170</fullName>
    </submittedName>
</protein>
<evidence type="ECO:0000256" key="1">
    <source>
        <dbReference type="ARBA" id="ARBA00022737"/>
    </source>
</evidence>
<feature type="repeat" description="PPR" evidence="4">
    <location>
        <begin position="380"/>
        <end position="414"/>
    </location>
</feature>
<feature type="repeat" description="PPR" evidence="4">
    <location>
        <begin position="682"/>
        <end position="716"/>
    </location>
</feature>
<dbReference type="OrthoDB" id="3231855at2759"/>
<dbReference type="InterPro" id="IPR032867">
    <property type="entry name" value="DYW_dom"/>
</dbReference>
<dbReference type="FunFam" id="1.25.40.10:FF:000381">
    <property type="entry name" value="Pentatricopeptide repeat-containing protein"/>
    <property type="match status" value="1"/>
</dbReference>
<dbReference type="FunFam" id="1.25.40.10:FF:000031">
    <property type="entry name" value="Pentatricopeptide repeat-containing protein mitochondrial"/>
    <property type="match status" value="1"/>
</dbReference>
<dbReference type="PANTHER" id="PTHR47926:SF543">
    <property type="entry name" value="(WILD MALAYSIAN BANANA) HYPOTHETICAL PROTEIN"/>
    <property type="match status" value="1"/>
</dbReference>
<dbReference type="FunFam" id="1.25.40.10:FF:001139">
    <property type="entry name" value="Uncharacterized protein"/>
    <property type="match status" value="1"/>
</dbReference>
<dbReference type="RefSeq" id="XP_020081848.1">
    <property type="nucleotide sequence ID" value="XM_020226259.1"/>
</dbReference>
<reference evidence="7 8" key="2">
    <citation type="submission" date="2025-04" db="UniProtKB">
        <authorList>
            <consortium name="RefSeq"/>
        </authorList>
    </citation>
    <scope>IDENTIFICATION</scope>
    <source>
        <tissue evidence="7 8">Leaf</tissue>
    </source>
</reference>
<organism evidence="7">
    <name type="scientific">Ananas comosus</name>
    <name type="common">Pineapple</name>
    <name type="synonym">Ananas ananas</name>
    <dbReference type="NCBI Taxonomy" id="4615"/>
    <lineage>
        <taxon>Eukaryota</taxon>
        <taxon>Viridiplantae</taxon>
        <taxon>Streptophyta</taxon>
        <taxon>Embryophyta</taxon>
        <taxon>Tracheophyta</taxon>
        <taxon>Spermatophyta</taxon>
        <taxon>Magnoliopsida</taxon>
        <taxon>Liliopsida</taxon>
        <taxon>Poales</taxon>
        <taxon>Bromeliaceae</taxon>
        <taxon>Bromelioideae</taxon>
        <taxon>Ananas</taxon>
    </lineage>
</organism>
<dbReference type="RefSeq" id="XP_020081854.1">
    <property type="nucleotide sequence ID" value="XM_020226265.1"/>
</dbReference>
<dbReference type="InterPro" id="IPR046849">
    <property type="entry name" value="E2_motif"/>
</dbReference>
<sequence length="989" mass="109277">MLFSPCVSTPPHLRKLTARLRSPLHLLLVSSLSCDPPHPSPSPWLPSLRAAAKYGHMERARRAHALVVTSGAASDRFLANNLIAAYAKCGSLSAARDVFDQMPKRDTVSWNSLLSAYALHGAAADAFGLFRVMLRSTVAPTNLTFTPILKLCSVSPHMLPISQAVHCCSVRFGLDSDSLVSSALINVYSKFGLLEDARSLFDEMAERDVVLWNIMIKGYAQMGFAKDAFLMFSELHRSDSLQPDNGSIHGIFLKRELHRELEQVQAYGIKSCLLDDSSDVISWNKAISEYVKNGQSDFALDCFMEMRKLNVGYDNVTFVVVLSAIAGTEYFDLSEQLHGIAIKVGFSTDVSVSNNLINMYAKMGNLNCARQVFDEMNEVDLVSWNSMIASCANNGLEEESINYLMDMLKHGVIPDQFTLASVLRACSGITRNSSLHRQLHIFALKMDLTMDSFVLTALIDAYSKMGCMDEAKLLYMDCFDIASGNALVAGYVAIGDNHEALELFSSIVRTGQLPNHFTLATALKACSSLVALEQGKQIHSQAVKLGFDSDLCVSSGILDMYIKCGNARDASTTFINISEPDDVAWTAMIDGCVENGDEERALSLYRQMRQSGAFPDEFTLASLIKACSYLAALEQGKQIHANAIKLECASDAFVGTSIMDMYAKCGNVEDSFTLFKNMGVKSIASWNAMLLGFAQHGNGNEVMKLFKKMQLEGLRPDKITFIGVLSACSHSGLVSEAYRHFNSMRTEYGIEPEVEHYSCLVDVLGRAGLLSEAENVIKSMPFDASASLYRALLGACRIQRNMEVGQRIATKLLSLDPLDSSAYVLLSNIYAAANQWGDVVDARKSMKSRNVKKDPGYSWIEVKNKVHLFVVDDRSHPETAAIYHKLEDLIKRIKDEGYVPDTDFVLLDVEEEEKECAICYHSEKLAIAYGLLSVPPPLRIRVIKNLRVCGDCHNAIKYISNVTGREIVLRDASRFHHFSNGACTCGDYW</sequence>
<dbReference type="FunFam" id="1.25.40.10:FF:000366">
    <property type="entry name" value="Pentatricopeptide (PPR) repeat-containing protein"/>
    <property type="match status" value="1"/>
</dbReference>
<dbReference type="Gene3D" id="1.25.40.10">
    <property type="entry name" value="Tetratricopeptide repeat domain"/>
    <property type="match status" value="7"/>
</dbReference>
<evidence type="ECO:0000256" key="2">
    <source>
        <dbReference type="ARBA" id="ARBA00022946"/>
    </source>
</evidence>
<evidence type="ECO:0000259" key="5">
    <source>
        <dbReference type="Pfam" id="PF14432"/>
    </source>
</evidence>
<accession>A0A6P5EK41</accession>
<keyword evidence="2" id="KW-0809">Transit peptide</keyword>
<feature type="repeat" description="PPR" evidence="4">
    <location>
        <begin position="349"/>
        <end position="379"/>
    </location>
</feature>
<gene>
    <name evidence="7 8" type="primary">LOC109705523</name>
</gene>
<feature type="repeat" description="PPR" evidence="4">
    <location>
        <begin position="106"/>
        <end position="140"/>
    </location>
</feature>
<dbReference type="FunFam" id="1.25.40.10:FF:001086">
    <property type="entry name" value="Pentatricopeptide repeat-containing protein At4g33170"/>
    <property type="match status" value="1"/>
</dbReference>
<dbReference type="Pfam" id="PF20430">
    <property type="entry name" value="Eplus_motif"/>
    <property type="match status" value="1"/>
</dbReference>
<dbReference type="InterPro" id="IPR046848">
    <property type="entry name" value="E_motif"/>
</dbReference>
<name>A0A6P5EK41_ANACO</name>
<feature type="repeat" description="PPR" evidence="4">
    <location>
        <begin position="177"/>
        <end position="211"/>
    </location>
</feature>
<dbReference type="Gramene" id="Aco020644.1.mrna1">
    <property type="protein sequence ID" value="Aco020644.1.mrna1.cds1"/>
    <property type="gene ID" value="Aco020644.1.path1"/>
</dbReference>
<dbReference type="GO" id="GO:0008270">
    <property type="term" value="F:zinc ion binding"/>
    <property type="evidence" value="ECO:0007669"/>
    <property type="project" value="InterPro"/>
</dbReference>
<dbReference type="GO" id="GO:0005739">
    <property type="term" value="C:mitochondrion"/>
    <property type="evidence" value="ECO:0007669"/>
    <property type="project" value="UniProtKB-ARBA"/>
</dbReference>
<feature type="repeat" description="PPR" evidence="4">
    <location>
        <begin position="581"/>
        <end position="615"/>
    </location>
</feature>
<evidence type="ECO:0000256" key="4">
    <source>
        <dbReference type="PROSITE-ProRule" id="PRU00708"/>
    </source>
</evidence>
<keyword evidence="1" id="KW-0677">Repeat</keyword>
<dbReference type="Pfam" id="PF13041">
    <property type="entry name" value="PPR_2"/>
    <property type="match status" value="4"/>
</dbReference>
<dbReference type="Proteomes" id="UP000515123">
    <property type="component" value="Linkage group 2"/>
</dbReference>
<keyword evidence="6" id="KW-1185">Reference proteome</keyword>
<dbReference type="Pfam" id="PF20431">
    <property type="entry name" value="E_motif"/>
    <property type="match status" value="1"/>
</dbReference>
<dbReference type="InterPro" id="IPR002885">
    <property type="entry name" value="PPR_rpt"/>
</dbReference>
<dbReference type="PANTHER" id="PTHR47926">
    <property type="entry name" value="PENTATRICOPEPTIDE REPEAT-CONTAINING PROTEIN"/>
    <property type="match status" value="1"/>
</dbReference>
<feature type="repeat" description="PPR" evidence="4">
    <location>
        <begin position="480"/>
        <end position="514"/>
    </location>
</feature>
<feature type="repeat" description="PPR" evidence="4">
    <location>
        <begin position="279"/>
        <end position="313"/>
    </location>
</feature>
<evidence type="ECO:0000313" key="8">
    <source>
        <dbReference type="RefSeq" id="XP_020081854.1"/>
    </source>
</evidence>
<dbReference type="PROSITE" id="PS51375">
    <property type="entry name" value="PPR"/>
    <property type="match status" value="9"/>
</dbReference>
<dbReference type="GO" id="GO:0009451">
    <property type="term" value="P:RNA modification"/>
    <property type="evidence" value="ECO:0007669"/>
    <property type="project" value="InterPro"/>
</dbReference>
<dbReference type="SUPFAM" id="SSF48452">
    <property type="entry name" value="TPR-like"/>
    <property type="match status" value="1"/>
</dbReference>